<dbReference type="Proteomes" id="UP001558613">
    <property type="component" value="Unassembled WGS sequence"/>
</dbReference>
<gene>
    <name evidence="1" type="ORF">QQF64_016284</name>
</gene>
<keyword evidence="2" id="KW-1185">Reference proteome</keyword>
<evidence type="ECO:0000313" key="2">
    <source>
        <dbReference type="Proteomes" id="UP001558613"/>
    </source>
</evidence>
<name>A0ABR3LNS8_9TELE</name>
<proteinExistence type="predicted"/>
<sequence>MTASRQLTPMPAPQEHAKPSWKKNFTALWRVLARLFALFLSILGWDEVYVFRKIPLARPRRPSVFPAIIRSRPPSCVCPMQTAQLPLHPSRLACPETPRSS</sequence>
<dbReference type="EMBL" id="JAYMGO010000020">
    <property type="protein sequence ID" value="KAL1254055.1"/>
    <property type="molecule type" value="Genomic_DNA"/>
</dbReference>
<accession>A0ABR3LNS8</accession>
<reference evidence="1 2" key="1">
    <citation type="submission" date="2023-09" db="EMBL/GenBank/DDBJ databases">
        <authorList>
            <person name="Wang M."/>
        </authorList>
    </citation>
    <scope>NUCLEOTIDE SEQUENCE [LARGE SCALE GENOMIC DNA]</scope>
    <source>
        <strain evidence="1">GT-2023</strain>
        <tissue evidence="1">Liver</tissue>
    </source>
</reference>
<comment type="caution">
    <text evidence="1">The sequence shown here is derived from an EMBL/GenBank/DDBJ whole genome shotgun (WGS) entry which is preliminary data.</text>
</comment>
<protein>
    <submittedName>
        <fullName evidence="1">Uncharacterized protein</fullName>
    </submittedName>
</protein>
<evidence type="ECO:0000313" key="1">
    <source>
        <dbReference type="EMBL" id="KAL1254055.1"/>
    </source>
</evidence>
<organism evidence="1 2">
    <name type="scientific">Cirrhinus molitorella</name>
    <name type="common">mud carp</name>
    <dbReference type="NCBI Taxonomy" id="172907"/>
    <lineage>
        <taxon>Eukaryota</taxon>
        <taxon>Metazoa</taxon>
        <taxon>Chordata</taxon>
        <taxon>Craniata</taxon>
        <taxon>Vertebrata</taxon>
        <taxon>Euteleostomi</taxon>
        <taxon>Actinopterygii</taxon>
        <taxon>Neopterygii</taxon>
        <taxon>Teleostei</taxon>
        <taxon>Ostariophysi</taxon>
        <taxon>Cypriniformes</taxon>
        <taxon>Cyprinidae</taxon>
        <taxon>Labeoninae</taxon>
        <taxon>Labeonini</taxon>
        <taxon>Cirrhinus</taxon>
    </lineage>
</organism>